<name>A0ABQ6B5L0_9BRAD</name>
<evidence type="ECO:0000313" key="3">
    <source>
        <dbReference type="EMBL" id="GLR89126.1"/>
    </source>
</evidence>
<dbReference type="Pfam" id="PF06568">
    <property type="entry name" value="YjiS-like"/>
    <property type="match status" value="1"/>
</dbReference>
<comment type="caution">
    <text evidence="3">The sequence shown here is derived from an EMBL/GenBank/DDBJ whole genome shotgun (WGS) entry which is preliminary data.</text>
</comment>
<proteinExistence type="predicted"/>
<feature type="domain" description="YjiS-like" evidence="2">
    <location>
        <begin position="47"/>
        <end position="79"/>
    </location>
</feature>
<dbReference type="Proteomes" id="UP001156905">
    <property type="component" value="Unassembled WGS sequence"/>
</dbReference>
<sequence>MEMHSRQSLYEIHGIIAPQRRRTRWGKIARRAVTWLLAVFKSAKLAIAAELAARRGIEELAGMNDHMLRDLGITRSEIESRARLPRTSVGMDDTSIFPDDLAQCLPDLPTVSSPGIVEERPEQQLRRLHSPSRQ</sequence>
<dbReference type="InterPro" id="IPR009506">
    <property type="entry name" value="YjiS-like"/>
</dbReference>
<reference evidence="4" key="1">
    <citation type="journal article" date="2019" name="Int. J. Syst. Evol. Microbiol.">
        <title>The Global Catalogue of Microorganisms (GCM) 10K type strain sequencing project: providing services to taxonomists for standard genome sequencing and annotation.</title>
        <authorList>
            <consortium name="The Broad Institute Genomics Platform"/>
            <consortium name="The Broad Institute Genome Sequencing Center for Infectious Disease"/>
            <person name="Wu L."/>
            <person name="Ma J."/>
        </authorList>
    </citation>
    <scope>NUCLEOTIDE SEQUENCE [LARGE SCALE GENOMIC DNA]</scope>
    <source>
        <strain evidence="4">NBRC 102520</strain>
    </source>
</reference>
<keyword evidence="4" id="KW-1185">Reference proteome</keyword>
<protein>
    <recommendedName>
        <fullName evidence="2">YjiS-like domain-containing protein</fullName>
    </recommendedName>
</protein>
<evidence type="ECO:0000256" key="1">
    <source>
        <dbReference type="SAM" id="MobiDB-lite"/>
    </source>
</evidence>
<dbReference type="RefSeq" id="WP_284271137.1">
    <property type="nucleotide sequence ID" value="NZ_BSOW01000023.1"/>
</dbReference>
<accession>A0ABQ6B5L0</accession>
<evidence type="ECO:0000259" key="2">
    <source>
        <dbReference type="Pfam" id="PF06568"/>
    </source>
</evidence>
<gene>
    <name evidence="3" type="ORF">GCM10007857_58390</name>
</gene>
<dbReference type="EMBL" id="BSOW01000023">
    <property type="protein sequence ID" value="GLR89126.1"/>
    <property type="molecule type" value="Genomic_DNA"/>
</dbReference>
<evidence type="ECO:0000313" key="4">
    <source>
        <dbReference type="Proteomes" id="UP001156905"/>
    </source>
</evidence>
<organism evidence="3 4">
    <name type="scientific">Bradyrhizobium iriomotense</name>
    <dbReference type="NCBI Taxonomy" id="441950"/>
    <lineage>
        <taxon>Bacteria</taxon>
        <taxon>Pseudomonadati</taxon>
        <taxon>Pseudomonadota</taxon>
        <taxon>Alphaproteobacteria</taxon>
        <taxon>Hyphomicrobiales</taxon>
        <taxon>Nitrobacteraceae</taxon>
        <taxon>Bradyrhizobium</taxon>
    </lineage>
</organism>
<feature type="region of interest" description="Disordered" evidence="1">
    <location>
        <begin position="106"/>
        <end position="134"/>
    </location>
</feature>